<dbReference type="PANTHER" id="PTHR41142:SF1">
    <property type="entry name" value="SI:DKEY-16J16.4"/>
    <property type="match status" value="1"/>
</dbReference>
<evidence type="ECO:0000256" key="2">
    <source>
        <dbReference type="SAM" id="Phobius"/>
    </source>
</evidence>
<feature type="compositionally biased region" description="Basic residues" evidence="1">
    <location>
        <begin position="488"/>
        <end position="500"/>
    </location>
</feature>
<feature type="region of interest" description="Disordered" evidence="1">
    <location>
        <begin position="335"/>
        <end position="406"/>
    </location>
</feature>
<feature type="compositionally biased region" description="Basic residues" evidence="1">
    <location>
        <begin position="542"/>
        <end position="554"/>
    </location>
</feature>
<name>A0ABD2WWQ7_9HYME</name>
<sequence>MRRRRNLSTPDGRGRLEETKQQRREEESTQEEENLRSFVPRSGTVSSSLVLIDFSKRQKKKKKKPSGGILRGPIYTYIFLYIACCTYTIKNWHTFGGSETEMPVNSLHSQQCTTTGSLSSRTQRQHPQLRLQRQQHRRQHVRSARAKMCDESAAATACTPPAQLPLIPATTQQQQQHEHQQPLPQLVHHSLHHVAAGENNKFDGTMLKFLTHKLRSHSLNDESNQKVDDDHDSGTESDDEFQNGNDVSDELDTAMDSLDEASTARDSAVPSEADLGQSPSSTTTTTPSSILNYHCTLPPRQPPMLQAACSSSSGCSSTETPVPFDLALLGSLQAADQHSSEEELEVINGPNKVGPTPAEVAASSSSSRQVVAPTPVRARPTTSAPEKRKWSEANQQQRSSCDEADVGTAYSAPVSRLGRETGSGSSDEEIQGLCYSRSGSAFSQPVQFRSSPPQDAHRPVRSLSPPPKLFHASASAAVAAISSSSNLHRPRSRPRPHHHQSQPNLEPHHHFSSHHSHSQRSHQQQQQHDEPVDMDVMPACSPRKRHRPPHKLPRPRLDFEKMQQLKTQAVTRWRHTSEHGGGSELSVGFCW</sequence>
<dbReference type="AlphaFoldDB" id="A0ABD2WWQ7"/>
<keyword evidence="2" id="KW-0472">Membrane</keyword>
<accession>A0ABD2WWQ7</accession>
<feature type="region of interest" description="Disordered" evidence="1">
    <location>
        <begin position="220"/>
        <end position="297"/>
    </location>
</feature>
<feature type="compositionally biased region" description="Basic residues" evidence="1">
    <location>
        <begin position="133"/>
        <end position="145"/>
    </location>
</feature>
<protein>
    <submittedName>
        <fullName evidence="3">Uncharacterized protein</fullName>
    </submittedName>
</protein>
<dbReference type="Proteomes" id="UP001627154">
    <property type="component" value="Unassembled WGS sequence"/>
</dbReference>
<gene>
    <name evidence="3" type="ORF">TKK_008809</name>
</gene>
<feature type="compositionally biased region" description="Polar residues" evidence="1">
    <location>
        <begin position="443"/>
        <end position="453"/>
    </location>
</feature>
<keyword evidence="2" id="KW-1133">Transmembrane helix</keyword>
<feature type="compositionally biased region" description="Polar residues" evidence="1">
    <location>
        <begin position="106"/>
        <end position="120"/>
    </location>
</feature>
<comment type="caution">
    <text evidence="3">The sequence shown here is derived from an EMBL/GenBank/DDBJ whole genome shotgun (WGS) entry which is preliminary data.</text>
</comment>
<feature type="compositionally biased region" description="Low complexity" evidence="1">
    <location>
        <begin position="121"/>
        <end position="132"/>
    </location>
</feature>
<keyword evidence="2" id="KW-0812">Transmembrane</keyword>
<feature type="compositionally biased region" description="Basic and acidic residues" evidence="1">
    <location>
        <begin position="220"/>
        <end position="234"/>
    </location>
</feature>
<proteinExistence type="predicted"/>
<organism evidence="3 4">
    <name type="scientific">Trichogramma kaykai</name>
    <dbReference type="NCBI Taxonomy" id="54128"/>
    <lineage>
        <taxon>Eukaryota</taxon>
        <taxon>Metazoa</taxon>
        <taxon>Ecdysozoa</taxon>
        <taxon>Arthropoda</taxon>
        <taxon>Hexapoda</taxon>
        <taxon>Insecta</taxon>
        <taxon>Pterygota</taxon>
        <taxon>Neoptera</taxon>
        <taxon>Endopterygota</taxon>
        <taxon>Hymenoptera</taxon>
        <taxon>Apocrita</taxon>
        <taxon>Proctotrupomorpha</taxon>
        <taxon>Chalcidoidea</taxon>
        <taxon>Trichogrammatidae</taxon>
        <taxon>Trichogramma</taxon>
    </lineage>
</organism>
<feature type="region of interest" description="Disordered" evidence="1">
    <location>
        <begin position="106"/>
        <end position="147"/>
    </location>
</feature>
<dbReference type="PANTHER" id="PTHR41142">
    <property type="entry name" value="SI:DKEY-16J16.4"/>
    <property type="match status" value="1"/>
</dbReference>
<feature type="compositionally biased region" description="Low complexity" evidence="1">
    <location>
        <begin position="472"/>
        <end position="487"/>
    </location>
</feature>
<evidence type="ECO:0000313" key="3">
    <source>
        <dbReference type="EMBL" id="KAL3397477.1"/>
    </source>
</evidence>
<feature type="region of interest" description="Disordered" evidence="1">
    <location>
        <begin position="443"/>
        <end position="554"/>
    </location>
</feature>
<feature type="compositionally biased region" description="Acidic residues" evidence="1">
    <location>
        <begin position="235"/>
        <end position="259"/>
    </location>
</feature>
<feature type="region of interest" description="Disordered" evidence="1">
    <location>
        <begin position="1"/>
        <end position="39"/>
    </location>
</feature>
<evidence type="ECO:0000313" key="4">
    <source>
        <dbReference type="Proteomes" id="UP001627154"/>
    </source>
</evidence>
<feature type="region of interest" description="Disordered" evidence="1">
    <location>
        <begin position="411"/>
        <end position="430"/>
    </location>
</feature>
<feature type="transmembrane region" description="Helical" evidence="2">
    <location>
        <begin position="68"/>
        <end position="89"/>
    </location>
</feature>
<evidence type="ECO:0000256" key="1">
    <source>
        <dbReference type="SAM" id="MobiDB-lite"/>
    </source>
</evidence>
<dbReference type="EMBL" id="JBJJXI010000064">
    <property type="protein sequence ID" value="KAL3397477.1"/>
    <property type="molecule type" value="Genomic_DNA"/>
</dbReference>
<feature type="compositionally biased region" description="Basic residues" evidence="1">
    <location>
        <begin position="510"/>
        <end position="520"/>
    </location>
</feature>
<feature type="compositionally biased region" description="Basic and acidic residues" evidence="1">
    <location>
        <begin position="12"/>
        <end position="27"/>
    </location>
</feature>
<reference evidence="3 4" key="1">
    <citation type="journal article" date="2024" name="bioRxiv">
        <title>A reference genome for Trichogramma kaykai: A tiny desert-dwelling parasitoid wasp with competing sex-ratio distorters.</title>
        <authorList>
            <person name="Culotta J."/>
            <person name="Lindsey A.R."/>
        </authorList>
    </citation>
    <scope>NUCLEOTIDE SEQUENCE [LARGE SCALE GENOMIC DNA]</scope>
    <source>
        <strain evidence="3 4">KSX58</strain>
    </source>
</reference>
<keyword evidence="4" id="KW-1185">Reference proteome</keyword>
<feature type="compositionally biased region" description="Low complexity" evidence="1">
    <location>
        <begin position="278"/>
        <end position="289"/>
    </location>
</feature>